<dbReference type="GO" id="GO:0051920">
    <property type="term" value="F:peroxiredoxin activity"/>
    <property type="evidence" value="ECO:0007669"/>
    <property type="project" value="InterPro"/>
</dbReference>
<name>A0A423PN56_9GAMM</name>
<dbReference type="PANTHER" id="PTHR33930">
    <property type="entry name" value="ALKYL HYDROPEROXIDE REDUCTASE AHPD"/>
    <property type="match status" value="1"/>
</dbReference>
<sequence>MYDKQNLNRLETLNASAPEGMDAFWAFDQAAFKAGTIDGKTKQLIALAVAMTTQCPYCIELHTDAAREAGASDAELGETAVVAAAIRAGGAITHATHMFDK</sequence>
<dbReference type="InterPro" id="IPR003779">
    <property type="entry name" value="CMD-like"/>
</dbReference>
<gene>
    <name evidence="2" type="ORF">SAOR_09535</name>
</gene>
<proteinExistence type="predicted"/>
<dbReference type="PANTHER" id="PTHR33930:SF2">
    <property type="entry name" value="BLR3452 PROTEIN"/>
    <property type="match status" value="1"/>
</dbReference>
<evidence type="ECO:0000313" key="3">
    <source>
        <dbReference type="Proteomes" id="UP000283993"/>
    </source>
</evidence>
<dbReference type="InterPro" id="IPR004675">
    <property type="entry name" value="AhpD_core"/>
</dbReference>
<dbReference type="AlphaFoldDB" id="A0A423PN56"/>
<dbReference type="RefSeq" id="WP_123589898.1">
    <property type="nucleotide sequence ID" value="NZ_AYKH01000016.1"/>
</dbReference>
<dbReference type="Gene3D" id="1.20.1290.10">
    <property type="entry name" value="AhpD-like"/>
    <property type="match status" value="1"/>
</dbReference>
<dbReference type="Proteomes" id="UP000283993">
    <property type="component" value="Unassembled WGS sequence"/>
</dbReference>
<dbReference type="NCBIfam" id="TIGR00778">
    <property type="entry name" value="ahpD_dom"/>
    <property type="match status" value="1"/>
</dbReference>
<feature type="domain" description="Carboxymuconolactone decarboxylase-like" evidence="1">
    <location>
        <begin position="18"/>
        <end position="98"/>
    </location>
</feature>
<protein>
    <submittedName>
        <fullName evidence="2">Carboxymuconolactone decarboxylase</fullName>
    </submittedName>
</protein>
<reference evidence="2 3" key="1">
    <citation type="submission" date="2013-10" db="EMBL/GenBank/DDBJ databases">
        <title>Salinisphaera orenii MK-B5 Genome Sequencing.</title>
        <authorList>
            <person name="Lai Q."/>
            <person name="Li C."/>
            <person name="Shao Z."/>
        </authorList>
    </citation>
    <scope>NUCLEOTIDE SEQUENCE [LARGE SCALE GENOMIC DNA]</scope>
    <source>
        <strain evidence="2 3">MK-B5</strain>
    </source>
</reference>
<evidence type="ECO:0000313" key="2">
    <source>
        <dbReference type="EMBL" id="ROO27046.1"/>
    </source>
</evidence>
<dbReference type="Pfam" id="PF02627">
    <property type="entry name" value="CMD"/>
    <property type="match status" value="1"/>
</dbReference>
<dbReference type="SUPFAM" id="SSF69118">
    <property type="entry name" value="AhpD-like"/>
    <property type="match status" value="1"/>
</dbReference>
<dbReference type="InterPro" id="IPR029032">
    <property type="entry name" value="AhpD-like"/>
</dbReference>
<keyword evidence="3" id="KW-1185">Reference proteome</keyword>
<comment type="caution">
    <text evidence="2">The sequence shown here is derived from an EMBL/GenBank/DDBJ whole genome shotgun (WGS) entry which is preliminary data.</text>
</comment>
<evidence type="ECO:0000259" key="1">
    <source>
        <dbReference type="Pfam" id="PF02627"/>
    </source>
</evidence>
<organism evidence="2 3">
    <name type="scientific">Salinisphaera orenii MK-B5</name>
    <dbReference type="NCBI Taxonomy" id="856730"/>
    <lineage>
        <taxon>Bacteria</taxon>
        <taxon>Pseudomonadati</taxon>
        <taxon>Pseudomonadota</taxon>
        <taxon>Gammaproteobacteria</taxon>
        <taxon>Salinisphaerales</taxon>
        <taxon>Salinisphaeraceae</taxon>
        <taxon>Salinisphaera</taxon>
    </lineage>
</organism>
<accession>A0A423PN56</accession>
<dbReference type="EMBL" id="AYKH01000016">
    <property type="protein sequence ID" value="ROO27046.1"/>
    <property type="molecule type" value="Genomic_DNA"/>
</dbReference>